<keyword evidence="4" id="KW-0479">Metal-binding</keyword>
<keyword evidence="12" id="KW-1185">Reference proteome</keyword>
<gene>
    <name evidence="11" type="ORF">STAS_33327</name>
</gene>
<dbReference type="Gene3D" id="1.20.1280.50">
    <property type="match status" value="1"/>
</dbReference>
<dbReference type="PROSITE" id="PS51184">
    <property type="entry name" value="JMJC"/>
    <property type="match status" value="1"/>
</dbReference>
<name>A0A5A7RD84_STRAF</name>
<dbReference type="AlphaFoldDB" id="A0A5A7RD84"/>
<dbReference type="PANTHER" id="PTHR12480">
    <property type="entry name" value="ARGININE DEMETHYLASE AND LYSYL-HYDROXYLASE JMJD"/>
    <property type="match status" value="1"/>
</dbReference>
<dbReference type="PROSITE" id="PS50181">
    <property type="entry name" value="FBOX"/>
    <property type="match status" value="1"/>
</dbReference>
<dbReference type="GO" id="GO:0046872">
    <property type="term" value="F:metal ion binding"/>
    <property type="evidence" value="ECO:0007669"/>
    <property type="project" value="UniProtKB-KW"/>
</dbReference>
<comment type="cofactor">
    <cofactor evidence="1">
        <name>Fe(2+)</name>
        <dbReference type="ChEBI" id="CHEBI:29033"/>
    </cofactor>
</comment>
<evidence type="ECO:0000256" key="6">
    <source>
        <dbReference type="ARBA" id="ARBA00023004"/>
    </source>
</evidence>
<dbReference type="Gene3D" id="2.60.120.650">
    <property type="entry name" value="Cupin"/>
    <property type="match status" value="1"/>
</dbReference>
<dbReference type="SMART" id="SM00558">
    <property type="entry name" value="JmjC"/>
    <property type="match status" value="1"/>
</dbReference>
<evidence type="ECO:0000259" key="9">
    <source>
        <dbReference type="PROSITE" id="PS50181"/>
    </source>
</evidence>
<feature type="domain" description="JmjC" evidence="10">
    <location>
        <begin position="232"/>
        <end position="395"/>
    </location>
</feature>
<feature type="domain" description="F-box" evidence="9">
    <location>
        <begin position="29"/>
        <end position="75"/>
    </location>
</feature>
<organism evidence="11 12">
    <name type="scientific">Striga asiatica</name>
    <name type="common">Asiatic witchweed</name>
    <name type="synonym">Buchnera asiatica</name>
    <dbReference type="NCBI Taxonomy" id="4170"/>
    <lineage>
        <taxon>Eukaryota</taxon>
        <taxon>Viridiplantae</taxon>
        <taxon>Streptophyta</taxon>
        <taxon>Embryophyta</taxon>
        <taxon>Tracheophyta</taxon>
        <taxon>Spermatophyta</taxon>
        <taxon>Magnoliopsida</taxon>
        <taxon>eudicotyledons</taxon>
        <taxon>Gunneridae</taxon>
        <taxon>Pentapetalae</taxon>
        <taxon>asterids</taxon>
        <taxon>lamiids</taxon>
        <taxon>Lamiales</taxon>
        <taxon>Orobanchaceae</taxon>
        <taxon>Buchnereae</taxon>
        <taxon>Striga</taxon>
    </lineage>
</organism>
<dbReference type="FunFam" id="2.60.120.650:FF:000045">
    <property type="entry name" value="F-box protein At1g78280"/>
    <property type="match status" value="1"/>
</dbReference>
<evidence type="ECO:0000256" key="2">
    <source>
        <dbReference type="ARBA" id="ARBA00004123"/>
    </source>
</evidence>
<evidence type="ECO:0000256" key="1">
    <source>
        <dbReference type="ARBA" id="ARBA00001954"/>
    </source>
</evidence>
<dbReference type="EMBL" id="BKCP01012070">
    <property type="protein sequence ID" value="GER55645.1"/>
    <property type="molecule type" value="Genomic_DNA"/>
</dbReference>
<dbReference type="GO" id="GO:0008168">
    <property type="term" value="F:methyltransferase activity"/>
    <property type="evidence" value="ECO:0007669"/>
    <property type="project" value="UniProtKB-KW"/>
</dbReference>
<dbReference type="Proteomes" id="UP000325081">
    <property type="component" value="Unassembled WGS sequence"/>
</dbReference>
<protein>
    <submittedName>
        <fullName evidence="11">Bifunctional arginine demethylase andlysyl-hydroxylase JMJD6</fullName>
    </submittedName>
</protein>
<sequence length="985" mass="112358">MESDLGYCSDQSSSVRLHSVVHDRRKVALGDLHLVPDETLCDILTKLAPQDIGRLSSVSSVMYILCNEEPLWMSICLSIVNRELEYKGSWKKTALHQLGLIDKYYEACSQDLIFEGFSSLFLYRRLYRCYTSLNSFSFDDGNVDRRKNISSEEFQKEYDGKKPVLIDGLSDNWPARKSWTTEQLLMKYSDTKFRISHRSPKKVNIKFKDYVSYMQLQHDEDPLYIFDDKFGEVAPDLLKDYSVPHLFQEDYFDVLEMDKKPPFRWLIIGPERSGASWHVDPGLTSAWNTLLCGRKRWALYPPGRVPLGVTVRVNDDDGDVNIDTPSSLQWWLDFYPLLGDNDKPIECTQLPGETIYVPSGWWHCVLNLETTIAVTQNFVNFKNFEFVCLDMAPGYRHKGVCRAGWLAIDDDDIEAIRNNAMFSENSLSYSDLDRKERSIRIFESPVNSGDGSNDIHKSDRFSNLEYSYSIDFLALFLDKERDHYTSLWCSGSSIGQREMRDWLWKLWFGRPELRDLIWKGACLALNAGKWYDRVKAICAFNELPSPVHDEKLPVGTGSNPVYLTGDYVVKIFAEGGLEASLYGLGTELEFHNLLNNQNSSLKNCIPSVLASGILVSEHGSFRVFPWDGRGIPEVIASSNLLSVNQTEADYPFGVWGKKQFEYQNAGKQLHESGDCSKSSYMWPYIVTGRCRGRIFADLRDTLSLGDVLNLASFVGEQLHNLHVLPIPGPLHVNGNADRIDHSAEWRLLITTLNRERKDVLKHLSEWGDSIPANLIEKVDDYVPHDLTVLFNIFENETEVHKSWTWIHSDVMDDNIYMAPCTSASLSGESNILHPTEKPGAAGSNSSREKESWYPSHILDFSDLTIVGGKVAFLSAGLTLLTENAAGEPILDLIPLYLDVFRGDSHLLKQFLKSYKLPLMRKTSPSKVVEGKRYHQLSYRAMCYCILHKDNVLGAIFSHWKELRTATSWEEVEEKVWGNLNNYSGI</sequence>
<keyword evidence="5" id="KW-0560">Oxidoreductase</keyword>
<dbReference type="SUPFAM" id="SSF51197">
    <property type="entry name" value="Clavaminate synthase-like"/>
    <property type="match status" value="1"/>
</dbReference>
<keyword evidence="7" id="KW-0539">Nucleus</keyword>
<reference evidence="12" key="1">
    <citation type="journal article" date="2019" name="Curr. Biol.">
        <title>Genome Sequence of Striga asiatica Provides Insight into the Evolution of Plant Parasitism.</title>
        <authorList>
            <person name="Yoshida S."/>
            <person name="Kim S."/>
            <person name="Wafula E.K."/>
            <person name="Tanskanen J."/>
            <person name="Kim Y.M."/>
            <person name="Honaas L."/>
            <person name="Yang Z."/>
            <person name="Spallek T."/>
            <person name="Conn C.E."/>
            <person name="Ichihashi Y."/>
            <person name="Cheong K."/>
            <person name="Cui S."/>
            <person name="Der J.P."/>
            <person name="Gundlach H."/>
            <person name="Jiao Y."/>
            <person name="Hori C."/>
            <person name="Ishida J.K."/>
            <person name="Kasahara H."/>
            <person name="Kiba T."/>
            <person name="Kim M.S."/>
            <person name="Koo N."/>
            <person name="Laohavisit A."/>
            <person name="Lee Y.H."/>
            <person name="Lumba S."/>
            <person name="McCourt P."/>
            <person name="Mortimer J.C."/>
            <person name="Mutuku J.M."/>
            <person name="Nomura T."/>
            <person name="Sasaki-Sekimoto Y."/>
            <person name="Seto Y."/>
            <person name="Wang Y."/>
            <person name="Wakatake T."/>
            <person name="Sakakibara H."/>
            <person name="Demura T."/>
            <person name="Yamaguchi S."/>
            <person name="Yoneyama K."/>
            <person name="Manabe R.I."/>
            <person name="Nelson D.C."/>
            <person name="Schulman A.H."/>
            <person name="Timko M.P."/>
            <person name="dePamphilis C.W."/>
            <person name="Choi D."/>
            <person name="Shirasu K."/>
        </authorList>
    </citation>
    <scope>NUCLEOTIDE SEQUENCE [LARGE SCALE GENOMIC DNA]</scope>
    <source>
        <strain evidence="12">cv. UVA1</strain>
    </source>
</reference>
<dbReference type="SUPFAM" id="SSF81383">
    <property type="entry name" value="F-box domain"/>
    <property type="match status" value="1"/>
</dbReference>
<dbReference type="Pfam" id="PF12937">
    <property type="entry name" value="F-box-like"/>
    <property type="match status" value="1"/>
</dbReference>
<evidence type="ECO:0000256" key="5">
    <source>
        <dbReference type="ARBA" id="ARBA00023002"/>
    </source>
</evidence>
<dbReference type="InterPro" id="IPR003347">
    <property type="entry name" value="JmjC_dom"/>
</dbReference>
<dbReference type="GO" id="GO:0005634">
    <property type="term" value="C:nucleus"/>
    <property type="evidence" value="ECO:0007669"/>
    <property type="project" value="UniProtKB-SubCell"/>
</dbReference>
<evidence type="ECO:0000313" key="11">
    <source>
        <dbReference type="EMBL" id="GER55645.1"/>
    </source>
</evidence>
<dbReference type="InterPro" id="IPR050910">
    <property type="entry name" value="JMJD6_ArgDemeth/LysHydrox"/>
</dbReference>
<dbReference type="GO" id="GO:0016491">
    <property type="term" value="F:oxidoreductase activity"/>
    <property type="evidence" value="ECO:0007669"/>
    <property type="project" value="UniProtKB-KW"/>
</dbReference>
<keyword evidence="11" id="KW-0489">Methyltransferase</keyword>
<dbReference type="OrthoDB" id="424465at2759"/>
<keyword evidence="11" id="KW-0808">Transferase</keyword>
<dbReference type="GO" id="GO:0005737">
    <property type="term" value="C:cytoplasm"/>
    <property type="evidence" value="ECO:0007669"/>
    <property type="project" value="TreeGrafter"/>
</dbReference>
<evidence type="ECO:0000256" key="4">
    <source>
        <dbReference type="ARBA" id="ARBA00022723"/>
    </source>
</evidence>
<comment type="caution">
    <text evidence="11">The sequence shown here is derived from an EMBL/GenBank/DDBJ whole genome shotgun (WGS) entry which is preliminary data.</text>
</comment>
<dbReference type="Pfam" id="PF13621">
    <property type="entry name" value="Cupin_8"/>
    <property type="match status" value="1"/>
</dbReference>
<dbReference type="GO" id="GO:0032259">
    <property type="term" value="P:methylation"/>
    <property type="evidence" value="ECO:0007669"/>
    <property type="project" value="UniProtKB-KW"/>
</dbReference>
<dbReference type="InterPro" id="IPR041667">
    <property type="entry name" value="Cupin_8"/>
</dbReference>
<evidence type="ECO:0000259" key="10">
    <source>
        <dbReference type="PROSITE" id="PS51184"/>
    </source>
</evidence>
<keyword evidence="6" id="KW-0408">Iron</keyword>
<evidence type="ECO:0000256" key="3">
    <source>
        <dbReference type="ARBA" id="ARBA00006801"/>
    </source>
</evidence>
<feature type="region of interest" description="Disordered" evidence="8">
    <location>
        <begin position="827"/>
        <end position="848"/>
    </location>
</feature>
<comment type="subcellular location">
    <subcellularLocation>
        <location evidence="2">Nucleus</location>
    </subcellularLocation>
</comment>
<evidence type="ECO:0000256" key="7">
    <source>
        <dbReference type="ARBA" id="ARBA00023242"/>
    </source>
</evidence>
<comment type="similarity">
    <text evidence="3">Belongs to the JARID1 histone demethylase family.</text>
</comment>
<evidence type="ECO:0000313" key="12">
    <source>
        <dbReference type="Proteomes" id="UP000325081"/>
    </source>
</evidence>
<proteinExistence type="inferred from homology"/>
<evidence type="ECO:0000256" key="8">
    <source>
        <dbReference type="SAM" id="MobiDB-lite"/>
    </source>
</evidence>
<dbReference type="PANTHER" id="PTHR12480:SF35">
    <property type="entry name" value="TRANSCRIPTION FACTOR JUMONJI, JMJC DOMAIN-CONTAINING PROTEIN"/>
    <property type="match status" value="1"/>
</dbReference>
<dbReference type="InterPro" id="IPR036047">
    <property type="entry name" value="F-box-like_dom_sf"/>
</dbReference>
<dbReference type="InterPro" id="IPR001810">
    <property type="entry name" value="F-box_dom"/>
</dbReference>
<accession>A0A5A7RD84</accession>